<dbReference type="EMBL" id="BQKB01000055">
    <property type="protein sequence ID" value="GJM53977.1"/>
    <property type="molecule type" value="Genomic_DNA"/>
</dbReference>
<dbReference type="Pfam" id="PF13302">
    <property type="entry name" value="Acetyltransf_3"/>
    <property type="match status" value="1"/>
</dbReference>
<dbReference type="InterPro" id="IPR016181">
    <property type="entry name" value="Acyl_CoA_acyltransferase"/>
</dbReference>
<dbReference type="InterPro" id="IPR000182">
    <property type="entry name" value="GNAT_dom"/>
</dbReference>
<name>A0AAV5AXM3_9FLAO</name>
<dbReference type="GO" id="GO:0016747">
    <property type="term" value="F:acyltransferase activity, transferring groups other than amino-acyl groups"/>
    <property type="evidence" value="ECO:0007669"/>
    <property type="project" value="InterPro"/>
</dbReference>
<dbReference type="EMBL" id="BQKA01000058">
    <property type="protein sequence ID" value="GJM51469.1"/>
    <property type="molecule type" value="Genomic_DNA"/>
</dbReference>
<accession>A0AAV5AXM3</accession>
<feature type="domain" description="N-acetyltransferase" evidence="1">
    <location>
        <begin position="9"/>
        <end position="165"/>
    </location>
</feature>
<reference evidence="2 5" key="1">
    <citation type="submission" date="2021-11" db="EMBL/GenBank/DDBJ databases">
        <title>Draft genome sequence of Capnocytophaga sp. strain KC07075 isolated from cat oral cavity.</title>
        <authorList>
            <person name="Suzuki M."/>
            <person name="Imaoka K."/>
            <person name="Kimura M."/>
            <person name="Morikawa S."/>
            <person name="Maeda K."/>
        </authorList>
    </citation>
    <scope>NUCLEOTIDE SEQUENCE</scope>
    <source>
        <strain evidence="2">KC07075</strain>
        <strain evidence="3 5">KC07079</strain>
    </source>
</reference>
<dbReference type="PROSITE" id="PS51186">
    <property type="entry name" value="GNAT"/>
    <property type="match status" value="1"/>
</dbReference>
<dbReference type="Proteomes" id="UP001207736">
    <property type="component" value="Unassembled WGS sequence"/>
</dbReference>
<dbReference type="SUPFAM" id="SSF55729">
    <property type="entry name" value="Acyl-CoA N-acyltransferases (Nat)"/>
    <property type="match status" value="1"/>
</dbReference>
<evidence type="ECO:0000313" key="2">
    <source>
        <dbReference type="EMBL" id="GJM51469.1"/>
    </source>
</evidence>
<dbReference type="PANTHER" id="PTHR43415">
    <property type="entry name" value="SPERMIDINE N(1)-ACETYLTRANSFERASE"/>
    <property type="match status" value="1"/>
</dbReference>
<evidence type="ECO:0000313" key="4">
    <source>
        <dbReference type="Proteomes" id="UP001207736"/>
    </source>
</evidence>
<gene>
    <name evidence="2" type="ORF">RCZ15_24420</name>
    <name evidence="3" type="ORF">RCZ16_22930</name>
</gene>
<evidence type="ECO:0000313" key="3">
    <source>
        <dbReference type="EMBL" id="GJM53977.1"/>
    </source>
</evidence>
<protein>
    <submittedName>
        <fullName evidence="2">Acetyltransferase</fullName>
    </submittedName>
</protein>
<dbReference type="CDD" id="cd04301">
    <property type="entry name" value="NAT_SF"/>
    <property type="match status" value="1"/>
</dbReference>
<dbReference type="Gene3D" id="3.40.630.30">
    <property type="match status" value="1"/>
</dbReference>
<dbReference type="PANTHER" id="PTHR43415:SF3">
    <property type="entry name" value="GNAT-FAMILY ACETYLTRANSFERASE"/>
    <property type="match status" value="1"/>
</dbReference>
<dbReference type="AlphaFoldDB" id="A0AAV5AXM3"/>
<evidence type="ECO:0000313" key="5">
    <source>
        <dbReference type="Proteomes" id="UP001208692"/>
    </source>
</evidence>
<sequence length="182" mass="21293">MRFLEGEKCYLRALEPSDIDFLYDLENDETLWEISQTQKPFSRAILQEYLQNATQSIYQSQQLRLAIVSKMEMALVGCVDLYEFDPKNKRAGIGIVLLPEYRKKGLASEALILLIRYAFHYLDLHQLFAEISQDNLPSIQLFKKVGFSYVGTKKDWIYSKGEYKDVGIYQFFNKNDNITDNF</sequence>
<keyword evidence="5" id="KW-1185">Reference proteome</keyword>
<evidence type="ECO:0000259" key="1">
    <source>
        <dbReference type="PROSITE" id="PS51186"/>
    </source>
</evidence>
<comment type="caution">
    <text evidence="2">The sequence shown here is derived from an EMBL/GenBank/DDBJ whole genome shotgun (WGS) entry which is preliminary data.</text>
</comment>
<proteinExistence type="predicted"/>
<dbReference type="Proteomes" id="UP001208692">
    <property type="component" value="Unassembled WGS sequence"/>
</dbReference>
<dbReference type="RefSeq" id="WP_264845126.1">
    <property type="nucleotide sequence ID" value="NZ_BPMA01000004.1"/>
</dbReference>
<organism evidence="2 4">
    <name type="scientific">Capnocytophaga catalasegens</name>
    <dbReference type="NCBI Taxonomy" id="1004260"/>
    <lineage>
        <taxon>Bacteria</taxon>
        <taxon>Pseudomonadati</taxon>
        <taxon>Bacteroidota</taxon>
        <taxon>Flavobacteriia</taxon>
        <taxon>Flavobacteriales</taxon>
        <taxon>Flavobacteriaceae</taxon>
        <taxon>Capnocytophaga</taxon>
    </lineage>
</organism>